<protein>
    <submittedName>
        <fullName evidence="3">AMP-binding protein</fullName>
    </submittedName>
</protein>
<dbReference type="Pfam" id="PF00501">
    <property type="entry name" value="AMP-binding"/>
    <property type="match status" value="1"/>
</dbReference>
<name>A0ABR7R5K7_9PROT</name>
<sequence length="525" mass="57329">MSEQSAARSVYESGTIGDMIVTLLDRYPDRIAFIDGERRFTYAETRDAISRAIQQLRALGLKRGDTVVQLSGNRPEVFFVTAAIYLLGLRSVTLQAMGGIEDHAYILGHAETRLMLADSAYAERTRALRGRLPSIPHWYLHDAGGELPGFWEEAARFAPAPLPSEAGAEDVIRLAYTGGTTGRPKGVMLPGRAVMTQTLLLMAGRAWSDGVRLLCPTPISHGAGATLIPVLWRGGTVILQKGFDPDRFLDAMEEHGANATFLVPTMVYKLLDHPRTRRTDFSRMETLMYGAAPMSPARIREGLEVFGPVLQQGYGQTEAPSAILTLSRQDHLDADERILSSAGKPYPGIAVQLLDESDRPVPQGEVGEICVRGPLVMAGYLKQPELTAEVLRNGWLHTGDMAYQDARGFFFIVDRKKDMVISGGFNVYPKQVEDVLTTHPAVSAAAVIGVPHPTWGEAVKAVIVCRPGRSASAEELTRYVKERLGSVPAPKSVDFVEGLPLTVLGKPDKKALRAPYWEGRSRAVS</sequence>
<keyword evidence="4" id="KW-1185">Reference proteome</keyword>
<dbReference type="Gene3D" id="3.40.50.12780">
    <property type="entry name" value="N-terminal domain of ligase-like"/>
    <property type="match status" value="1"/>
</dbReference>
<dbReference type="SUPFAM" id="SSF56801">
    <property type="entry name" value="Acetyl-CoA synthetase-like"/>
    <property type="match status" value="1"/>
</dbReference>
<dbReference type="InterPro" id="IPR045851">
    <property type="entry name" value="AMP-bd_C_sf"/>
</dbReference>
<reference evidence="3 4" key="1">
    <citation type="journal article" date="2009" name="Int. J. Syst. Evol. Microbiol.">
        <title>Transfer of Teichococcus ludipueritiae and Muricoccus roseus to the genus Roseomonas, as Roseomonas ludipueritiae comb. nov. and Roseomonas rosea comb. nov., respectively, and emended description of the genus Roseomonas.</title>
        <authorList>
            <person name="Sanchez-Porro C."/>
            <person name="Gallego V."/>
            <person name="Busse H.J."/>
            <person name="Kampfer P."/>
            <person name="Ventosa A."/>
        </authorList>
    </citation>
    <scope>NUCLEOTIDE SEQUENCE [LARGE SCALE GENOMIC DNA]</scope>
    <source>
        <strain evidence="3 4">DSM 14915</strain>
    </source>
</reference>
<dbReference type="PANTHER" id="PTHR43767:SF7">
    <property type="entry name" value="MEDIUM_LONG-CHAIN-FATTY-ACID--COA LIGASE FADD8"/>
    <property type="match status" value="1"/>
</dbReference>
<dbReference type="InterPro" id="IPR042099">
    <property type="entry name" value="ANL_N_sf"/>
</dbReference>
<dbReference type="PANTHER" id="PTHR43767">
    <property type="entry name" value="LONG-CHAIN-FATTY-ACID--COA LIGASE"/>
    <property type="match status" value="1"/>
</dbReference>
<feature type="domain" description="AMP-dependent synthetase/ligase" evidence="1">
    <location>
        <begin position="25"/>
        <end position="381"/>
    </location>
</feature>
<dbReference type="InterPro" id="IPR050237">
    <property type="entry name" value="ATP-dep_AMP-bd_enzyme"/>
</dbReference>
<accession>A0ABR7R5K7</accession>
<evidence type="ECO:0000313" key="3">
    <source>
        <dbReference type="EMBL" id="MBC9177008.1"/>
    </source>
</evidence>
<organism evidence="3 4">
    <name type="scientific">Pseudoroseomonas ludipueritiae</name>
    <dbReference type="NCBI Taxonomy" id="198093"/>
    <lineage>
        <taxon>Bacteria</taxon>
        <taxon>Pseudomonadati</taxon>
        <taxon>Pseudomonadota</taxon>
        <taxon>Alphaproteobacteria</taxon>
        <taxon>Acetobacterales</taxon>
        <taxon>Acetobacteraceae</taxon>
        <taxon>Pseudoroseomonas</taxon>
    </lineage>
</organism>
<evidence type="ECO:0000259" key="2">
    <source>
        <dbReference type="Pfam" id="PF13193"/>
    </source>
</evidence>
<comment type="caution">
    <text evidence="3">The sequence shown here is derived from an EMBL/GenBank/DDBJ whole genome shotgun (WGS) entry which is preliminary data.</text>
</comment>
<evidence type="ECO:0000313" key="4">
    <source>
        <dbReference type="Proteomes" id="UP000603940"/>
    </source>
</evidence>
<feature type="domain" description="AMP-binding enzyme C-terminal" evidence="2">
    <location>
        <begin position="431"/>
        <end position="506"/>
    </location>
</feature>
<dbReference type="InterPro" id="IPR000873">
    <property type="entry name" value="AMP-dep_synth/lig_dom"/>
</dbReference>
<evidence type="ECO:0000259" key="1">
    <source>
        <dbReference type="Pfam" id="PF00501"/>
    </source>
</evidence>
<dbReference type="Pfam" id="PF13193">
    <property type="entry name" value="AMP-binding_C"/>
    <property type="match status" value="1"/>
</dbReference>
<proteinExistence type="predicted"/>
<dbReference type="EMBL" id="JACTUZ010000025">
    <property type="protein sequence ID" value="MBC9177008.1"/>
    <property type="molecule type" value="Genomic_DNA"/>
</dbReference>
<dbReference type="Gene3D" id="3.30.300.30">
    <property type="match status" value="1"/>
</dbReference>
<dbReference type="Proteomes" id="UP000603940">
    <property type="component" value="Unassembled WGS sequence"/>
</dbReference>
<gene>
    <name evidence="3" type="ORF">IBL25_08640</name>
</gene>
<dbReference type="InterPro" id="IPR025110">
    <property type="entry name" value="AMP-bd_C"/>
</dbReference>
<dbReference type="PROSITE" id="PS00455">
    <property type="entry name" value="AMP_BINDING"/>
    <property type="match status" value="1"/>
</dbReference>
<dbReference type="InterPro" id="IPR020845">
    <property type="entry name" value="AMP-binding_CS"/>
</dbReference>